<feature type="region of interest" description="Disordered" evidence="16">
    <location>
        <begin position="31"/>
        <end position="53"/>
    </location>
</feature>
<dbReference type="GO" id="GO:0009002">
    <property type="term" value="F:serine-type D-Ala-D-Ala carboxypeptidase activity"/>
    <property type="evidence" value="ECO:0007669"/>
    <property type="project" value="UniProtKB-EC"/>
</dbReference>
<feature type="active site" evidence="13">
    <location>
        <position position="160"/>
    </location>
</feature>
<evidence type="ECO:0000313" key="19">
    <source>
        <dbReference type="EMBL" id="QTR53541.1"/>
    </source>
</evidence>
<dbReference type="GO" id="GO:0008360">
    <property type="term" value="P:regulation of cell shape"/>
    <property type="evidence" value="ECO:0007669"/>
    <property type="project" value="UniProtKB-KW"/>
</dbReference>
<dbReference type="InterPro" id="IPR037167">
    <property type="entry name" value="Peptidase_S11_C_sf"/>
</dbReference>
<comment type="similarity">
    <text evidence="3 15">Belongs to the peptidase S11 family.</text>
</comment>
<dbReference type="AlphaFoldDB" id="A0A975IGW5"/>
<dbReference type="SMART" id="SM00936">
    <property type="entry name" value="PBP5_C"/>
    <property type="match status" value="1"/>
</dbReference>
<proteinExistence type="inferred from homology"/>
<comment type="function">
    <text evidence="1">Removes C-terminal D-alanyl residues from sugar-peptide cell wall precursors.</text>
</comment>
<feature type="domain" description="Peptidase S11 D-Ala-D-Ala carboxypeptidase A C-terminal" evidence="18">
    <location>
        <begin position="312"/>
        <end position="404"/>
    </location>
</feature>
<keyword evidence="6" id="KW-0645">Protease</keyword>
<keyword evidence="11" id="KW-0961">Cell wall biogenesis/degradation</keyword>
<feature type="signal peptide" evidence="17">
    <location>
        <begin position="1"/>
        <end position="22"/>
    </location>
</feature>
<comment type="catalytic activity">
    <reaction evidence="12">
        <text>Preferential cleavage: (Ac)2-L-Lys-D-Ala-|-D-Ala. Also transpeptidation of peptidyl-alanyl moieties that are N-acyl substituents of D-alanine.</text>
        <dbReference type="EC" id="3.4.16.4"/>
    </reaction>
</comment>
<feature type="active site" description="Acyl-ester intermediate" evidence="13">
    <location>
        <position position="100"/>
    </location>
</feature>
<dbReference type="Pfam" id="PF07943">
    <property type="entry name" value="PBP5_C"/>
    <property type="match status" value="1"/>
</dbReference>
<keyword evidence="8" id="KW-0378">Hydrolase</keyword>
<evidence type="ECO:0000256" key="10">
    <source>
        <dbReference type="ARBA" id="ARBA00022984"/>
    </source>
</evidence>
<feature type="active site" description="Proton acceptor" evidence="13">
    <location>
        <position position="103"/>
    </location>
</feature>
<dbReference type="PANTHER" id="PTHR21581:SF6">
    <property type="entry name" value="TRAFFICKING PROTEIN PARTICLE COMPLEX SUBUNIT 12"/>
    <property type="match status" value="1"/>
</dbReference>
<dbReference type="InterPro" id="IPR018044">
    <property type="entry name" value="Peptidase_S11"/>
</dbReference>
<dbReference type="Gene3D" id="2.60.410.10">
    <property type="entry name" value="D-Ala-D-Ala carboxypeptidase, C-terminal domain"/>
    <property type="match status" value="1"/>
</dbReference>
<keyword evidence="20" id="KW-1185">Reference proteome</keyword>
<evidence type="ECO:0000256" key="1">
    <source>
        <dbReference type="ARBA" id="ARBA00003217"/>
    </source>
</evidence>
<dbReference type="InterPro" id="IPR012338">
    <property type="entry name" value="Beta-lactam/transpept-like"/>
</dbReference>
<dbReference type="GO" id="GO:0009252">
    <property type="term" value="P:peptidoglycan biosynthetic process"/>
    <property type="evidence" value="ECO:0007669"/>
    <property type="project" value="UniProtKB-KW"/>
</dbReference>
<gene>
    <name evidence="19" type="ORF">J9260_00150</name>
</gene>
<dbReference type="Pfam" id="PF00768">
    <property type="entry name" value="Peptidase_S11"/>
    <property type="match status" value="1"/>
</dbReference>
<dbReference type="RefSeq" id="WP_210219057.1">
    <property type="nucleotide sequence ID" value="NZ_CP072793.1"/>
</dbReference>
<dbReference type="PRINTS" id="PR00725">
    <property type="entry name" value="DADACBPTASE1"/>
</dbReference>
<dbReference type="PANTHER" id="PTHR21581">
    <property type="entry name" value="D-ALANYL-D-ALANINE CARBOXYPEPTIDASE"/>
    <property type="match status" value="1"/>
</dbReference>
<reference evidence="19" key="1">
    <citation type="submission" date="2021-04" db="EMBL/GenBank/DDBJ databases">
        <title>Genomics, taxonomy and metabolism of representatives of sulfur bacteria of the genus Thiothrix: Thiothrix fructosivorans QT, Thiothrix unzii A1T and three new species, Thiothrix subterranea sp. nov., Thiothrix litoralis sp. nov. and 'Candidatus Thiothrix anitrata' sp. nov.</title>
        <authorList>
            <person name="Ravin N.V."/>
            <person name="Smolyakov D."/>
            <person name="Rudenko T.S."/>
            <person name="Mardanov A.V."/>
            <person name="Beletsky A.V."/>
            <person name="Markov N.D."/>
            <person name="Fomenkov A.I."/>
            <person name="Roberts R.J."/>
            <person name="Karnachuk O.V."/>
            <person name="Novikov A."/>
            <person name="Grabovich M.Y."/>
        </authorList>
    </citation>
    <scope>NUCLEOTIDE SEQUENCE</scope>
    <source>
        <strain evidence="19">A1</strain>
    </source>
</reference>
<comment type="pathway">
    <text evidence="2">Cell wall biogenesis; peptidoglycan biosynthesis.</text>
</comment>
<evidence type="ECO:0000313" key="20">
    <source>
        <dbReference type="Proteomes" id="UP000672009"/>
    </source>
</evidence>
<dbReference type="InterPro" id="IPR015956">
    <property type="entry name" value="Peniciliin-bd_prot_C_sf"/>
</dbReference>
<dbReference type="Proteomes" id="UP000672009">
    <property type="component" value="Chromosome"/>
</dbReference>
<feature type="compositionally biased region" description="Low complexity" evidence="16">
    <location>
        <begin position="31"/>
        <end position="45"/>
    </location>
</feature>
<dbReference type="EC" id="3.4.16.4" evidence="4"/>
<evidence type="ECO:0000256" key="11">
    <source>
        <dbReference type="ARBA" id="ARBA00023316"/>
    </source>
</evidence>
<evidence type="ECO:0000259" key="18">
    <source>
        <dbReference type="SMART" id="SM00936"/>
    </source>
</evidence>
<evidence type="ECO:0000256" key="6">
    <source>
        <dbReference type="ARBA" id="ARBA00022670"/>
    </source>
</evidence>
<keyword evidence="7 17" id="KW-0732">Signal</keyword>
<evidence type="ECO:0000256" key="3">
    <source>
        <dbReference type="ARBA" id="ARBA00007164"/>
    </source>
</evidence>
<dbReference type="EMBL" id="CP072793">
    <property type="protein sequence ID" value="QTR53541.1"/>
    <property type="molecule type" value="Genomic_DNA"/>
</dbReference>
<dbReference type="InterPro" id="IPR001967">
    <property type="entry name" value="Peptidase_S11_N"/>
</dbReference>
<accession>A0A975IGW5</accession>
<organism evidence="19 20">
    <name type="scientific">Thiothrix unzii</name>
    <dbReference type="NCBI Taxonomy" id="111769"/>
    <lineage>
        <taxon>Bacteria</taxon>
        <taxon>Pseudomonadati</taxon>
        <taxon>Pseudomonadota</taxon>
        <taxon>Gammaproteobacteria</taxon>
        <taxon>Thiotrichales</taxon>
        <taxon>Thiotrichaceae</taxon>
        <taxon>Thiothrix</taxon>
    </lineage>
</organism>
<dbReference type="GO" id="GO:0071555">
    <property type="term" value="P:cell wall organization"/>
    <property type="evidence" value="ECO:0007669"/>
    <property type="project" value="UniProtKB-KW"/>
</dbReference>
<evidence type="ECO:0000256" key="14">
    <source>
        <dbReference type="PIRSR" id="PIRSR618044-2"/>
    </source>
</evidence>
<dbReference type="SUPFAM" id="SSF56601">
    <property type="entry name" value="beta-lactamase/transpeptidase-like"/>
    <property type="match status" value="1"/>
</dbReference>
<evidence type="ECO:0000256" key="15">
    <source>
        <dbReference type="RuleBase" id="RU004016"/>
    </source>
</evidence>
<feature type="binding site" evidence="14">
    <location>
        <position position="262"/>
    </location>
    <ligand>
        <name>substrate</name>
    </ligand>
</feature>
<evidence type="ECO:0000256" key="17">
    <source>
        <dbReference type="SAM" id="SignalP"/>
    </source>
</evidence>
<evidence type="ECO:0000256" key="9">
    <source>
        <dbReference type="ARBA" id="ARBA00022960"/>
    </source>
</evidence>
<evidence type="ECO:0000256" key="12">
    <source>
        <dbReference type="ARBA" id="ARBA00034000"/>
    </source>
</evidence>
<evidence type="ECO:0000256" key="7">
    <source>
        <dbReference type="ARBA" id="ARBA00022729"/>
    </source>
</evidence>
<keyword evidence="9" id="KW-0133">Cell shape</keyword>
<feature type="chain" id="PRO_5037240825" description="serine-type D-Ala-D-Ala carboxypeptidase" evidence="17">
    <location>
        <begin position="23"/>
        <end position="421"/>
    </location>
</feature>
<evidence type="ECO:0000256" key="2">
    <source>
        <dbReference type="ARBA" id="ARBA00004752"/>
    </source>
</evidence>
<evidence type="ECO:0000256" key="13">
    <source>
        <dbReference type="PIRSR" id="PIRSR618044-1"/>
    </source>
</evidence>
<dbReference type="Gene3D" id="3.40.710.10">
    <property type="entry name" value="DD-peptidase/beta-lactamase superfamily"/>
    <property type="match status" value="1"/>
</dbReference>
<dbReference type="InterPro" id="IPR012907">
    <property type="entry name" value="Peptidase_S11_C"/>
</dbReference>
<name>A0A975IGW5_9GAMM</name>
<sequence>MFTRMLKALWLVVLLSGSVAMAETKPAAQEAAPAAAATTEDGAPTGVSTAPYNDPALPPEVVVRAPGVPEIDAKSYLLVDFQSGEELAGLNPSLKVEPASITKLMTAYIIYQELGKGTVKLEDEVLISEKAWKMEGSRMFVELGKKITFEKLLRGMIIQSGNDAAMALVEHIAGSEDAFVQRMNQAAVTLGMNDTKYVNVTGWPAKDHYTTARDIVKLANALINEFPERYKLYAEKEFSYNNIKQQNRNKLLWRDASVDGMKTGHTESAGFCLVASAKRDNMRLISVMLGAKSEDSRAELSQKLLEYGFRTFEAHKLFNAGAVLADVRIWKGDVSEVPAGITSDLFVSITKGSYDQLDGKMQLDKGVDAPIKRGDVLGKILIMDKTSGKVVKESPLLALDDVEEGGWWRGMVDGVQKIFAD</sequence>
<evidence type="ECO:0000256" key="5">
    <source>
        <dbReference type="ARBA" id="ARBA00022645"/>
    </source>
</evidence>
<evidence type="ECO:0000256" key="16">
    <source>
        <dbReference type="SAM" id="MobiDB-lite"/>
    </source>
</evidence>
<dbReference type="GO" id="GO:0006508">
    <property type="term" value="P:proteolysis"/>
    <property type="evidence" value="ECO:0007669"/>
    <property type="project" value="UniProtKB-KW"/>
</dbReference>
<keyword evidence="5 19" id="KW-0121">Carboxypeptidase</keyword>
<dbReference type="SUPFAM" id="SSF69189">
    <property type="entry name" value="Penicillin-binding protein associated domain"/>
    <property type="match status" value="1"/>
</dbReference>
<evidence type="ECO:0000256" key="4">
    <source>
        <dbReference type="ARBA" id="ARBA00012448"/>
    </source>
</evidence>
<protein>
    <recommendedName>
        <fullName evidence="4">serine-type D-Ala-D-Ala carboxypeptidase</fullName>
        <ecNumber evidence="4">3.4.16.4</ecNumber>
    </recommendedName>
</protein>
<dbReference type="KEGG" id="tun:J9260_00150"/>
<keyword evidence="10" id="KW-0573">Peptidoglycan synthesis</keyword>
<evidence type="ECO:0000256" key="8">
    <source>
        <dbReference type="ARBA" id="ARBA00022801"/>
    </source>
</evidence>